<dbReference type="EMBL" id="BGPR01001978">
    <property type="protein sequence ID" value="GBM65434.1"/>
    <property type="molecule type" value="Genomic_DNA"/>
</dbReference>
<sequence length="98" mass="11365">MPSTRGMERRMHFTTQLHRSDVKFQHLGNRLKLFPQIVFLDHGEVSHGIVKDLVKGLHDILKAFTHDPLDLSGQTKNRVDGDRERRIFGIRLAKKIIV</sequence>
<protein>
    <submittedName>
        <fullName evidence="1">Uncharacterized protein</fullName>
    </submittedName>
</protein>
<dbReference type="Proteomes" id="UP000499080">
    <property type="component" value="Unassembled WGS sequence"/>
</dbReference>
<gene>
    <name evidence="1" type="ORF">AVEN_71116_1</name>
</gene>
<proteinExistence type="predicted"/>
<comment type="caution">
    <text evidence="1">The sequence shown here is derived from an EMBL/GenBank/DDBJ whole genome shotgun (WGS) entry which is preliminary data.</text>
</comment>
<evidence type="ECO:0000313" key="2">
    <source>
        <dbReference type="Proteomes" id="UP000499080"/>
    </source>
</evidence>
<evidence type="ECO:0000313" key="1">
    <source>
        <dbReference type="EMBL" id="GBM65434.1"/>
    </source>
</evidence>
<keyword evidence="2" id="KW-1185">Reference proteome</keyword>
<name>A0A4Y2HJ70_ARAVE</name>
<accession>A0A4Y2HJ70</accession>
<reference evidence="1 2" key="1">
    <citation type="journal article" date="2019" name="Sci. Rep.">
        <title>Orb-weaving spider Araneus ventricosus genome elucidates the spidroin gene catalogue.</title>
        <authorList>
            <person name="Kono N."/>
            <person name="Nakamura H."/>
            <person name="Ohtoshi R."/>
            <person name="Moran D.A.P."/>
            <person name="Shinohara A."/>
            <person name="Yoshida Y."/>
            <person name="Fujiwara M."/>
            <person name="Mori M."/>
            <person name="Tomita M."/>
            <person name="Arakawa K."/>
        </authorList>
    </citation>
    <scope>NUCLEOTIDE SEQUENCE [LARGE SCALE GENOMIC DNA]</scope>
</reference>
<organism evidence="1 2">
    <name type="scientific">Araneus ventricosus</name>
    <name type="common">Orbweaver spider</name>
    <name type="synonym">Epeira ventricosa</name>
    <dbReference type="NCBI Taxonomy" id="182803"/>
    <lineage>
        <taxon>Eukaryota</taxon>
        <taxon>Metazoa</taxon>
        <taxon>Ecdysozoa</taxon>
        <taxon>Arthropoda</taxon>
        <taxon>Chelicerata</taxon>
        <taxon>Arachnida</taxon>
        <taxon>Araneae</taxon>
        <taxon>Araneomorphae</taxon>
        <taxon>Entelegynae</taxon>
        <taxon>Araneoidea</taxon>
        <taxon>Araneidae</taxon>
        <taxon>Araneus</taxon>
    </lineage>
</organism>
<dbReference type="AlphaFoldDB" id="A0A4Y2HJ70"/>